<keyword evidence="1" id="KW-0812">Transmembrane</keyword>
<proteinExistence type="predicted"/>
<evidence type="ECO:0000256" key="1">
    <source>
        <dbReference type="SAM" id="Phobius"/>
    </source>
</evidence>
<protein>
    <recommendedName>
        <fullName evidence="4">DUF1761 domain-containing protein</fullName>
    </recommendedName>
</protein>
<keyword evidence="1" id="KW-0472">Membrane</keyword>
<keyword evidence="3" id="KW-1185">Reference proteome</keyword>
<feature type="transmembrane region" description="Helical" evidence="1">
    <location>
        <begin position="76"/>
        <end position="94"/>
    </location>
</feature>
<dbReference type="OrthoDB" id="344736at2"/>
<dbReference type="EMBL" id="AAMT01000003">
    <property type="protein sequence ID" value="EAQ14000.1"/>
    <property type="molecule type" value="Genomic_DNA"/>
</dbReference>
<organism evidence="2 3">
    <name type="scientific">Maritimibacter alkaliphilus HTCC2654</name>
    <dbReference type="NCBI Taxonomy" id="314271"/>
    <lineage>
        <taxon>Bacteria</taxon>
        <taxon>Pseudomonadati</taxon>
        <taxon>Pseudomonadota</taxon>
        <taxon>Alphaproteobacteria</taxon>
        <taxon>Rhodobacterales</taxon>
        <taxon>Roseobacteraceae</taxon>
        <taxon>Maritimibacter</taxon>
    </lineage>
</organism>
<dbReference type="HOGENOM" id="CLU_136269_2_0_5"/>
<feature type="transmembrane region" description="Helical" evidence="1">
    <location>
        <begin position="6"/>
        <end position="24"/>
    </location>
</feature>
<dbReference type="AlphaFoldDB" id="A3VCX6"/>
<reference evidence="2 3" key="1">
    <citation type="journal article" date="2010" name="J. Bacteriol.">
        <title>Genome sequences of Pelagibaca bermudensis HTCC2601T and Maritimibacter alkaliphilus HTCC2654T, the type strains of two marine Roseobacter genera.</title>
        <authorList>
            <person name="Thrash J.C."/>
            <person name="Cho J.C."/>
            <person name="Ferriera S."/>
            <person name="Johnson J."/>
            <person name="Vergin K.L."/>
            <person name="Giovannoni S.J."/>
        </authorList>
    </citation>
    <scope>NUCLEOTIDE SEQUENCE [LARGE SCALE GENOMIC DNA]</scope>
    <source>
        <strain evidence="2 3">HTCC2654</strain>
    </source>
</reference>
<gene>
    <name evidence="2" type="ORF">RB2654_13044</name>
</gene>
<keyword evidence="1" id="KW-1133">Transmembrane helix</keyword>
<feature type="transmembrane region" description="Helical" evidence="1">
    <location>
        <begin position="106"/>
        <end position="129"/>
    </location>
</feature>
<comment type="caution">
    <text evidence="2">The sequence shown here is derived from an EMBL/GenBank/DDBJ whole genome shotgun (WGS) entry which is preliminary data.</text>
</comment>
<sequence>MEIVNVLVAAAAAWVFGAVWYMVLSKPWMRVSGVKIDEQTGRPMGGALPFILSAVAMIVVAGFMRHIFAMTTIDTIGKGFVAGLGIGLFFITPWTMINNAYPGRPFMLTVIDGGYAVGGCAIIGAILMAF</sequence>
<evidence type="ECO:0008006" key="4">
    <source>
        <dbReference type="Google" id="ProtNLM"/>
    </source>
</evidence>
<name>A3VCX6_9RHOB</name>
<dbReference type="RefSeq" id="WP_008332341.1">
    <property type="nucleotide sequence ID" value="NZ_CH902578.1"/>
</dbReference>
<dbReference type="STRING" id="314271.RB2654_13044"/>
<feature type="transmembrane region" description="Helical" evidence="1">
    <location>
        <begin position="45"/>
        <end position="64"/>
    </location>
</feature>
<evidence type="ECO:0000313" key="2">
    <source>
        <dbReference type="EMBL" id="EAQ14000.1"/>
    </source>
</evidence>
<accession>A3VCX6</accession>
<evidence type="ECO:0000313" key="3">
    <source>
        <dbReference type="Proteomes" id="UP000002931"/>
    </source>
</evidence>
<dbReference type="Pfam" id="PF08570">
    <property type="entry name" value="DUF1761"/>
    <property type="match status" value="1"/>
</dbReference>
<dbReference type="InterPro" id="IPR013879">
    <property type="entry name" value="DUF1761"/>
</dbReference>
<dbReference type="Proteomes" id="UP000002931">
    <property type="component" value="Unassembled WGS sequence"/>
</dbReference>
<dbReference type="eggNOG" id="ENOG50332UY">
    <property type="taxonomic scope" value="Bacteria"/>
</dbReference>